<evidence type="ECO:0000256" key="3">
    <source>
        <dbReference type="ARBA" id="ARBA00022490"/>
    </source>
</evidence>
<keyword evidence="3 8" id="KW-0963">Cytoplasm</keyword>
<evidence type="ECO:0000256" key="8">
    <source>
        <dbReference type="HAMAP-Rule" id="MF_01895"/>
    </source>
</evidence>
<feature type="compositionally biased region" description="Basic and acidic residues" evidence="9">
    <location>
        <begin position="717"/>
        <end position="734"/>
    </location>
</feature>
<dbReference type="InterPro" id="IPR001900">
    <property type="entry name" value="RNase_II/R"/>
</dbReference>
<dbReference type="GO" id="GO:0008859">
    <property type="term" value="F:exoribonuclease II activity"/>
    <property type="evidence" value="ECO:0007669"/>
    <property type="project" value="UniProtKB-UniRule"/>
</dbReference>
<dbReference type="PANTHER" id="PTHR23355">
    <property type="entry name" value="RIBONUCLEASE"/>
    <property type="match status" value="1"/>
</dbReference>
<dbReference type="GO" id="GO:0006402">
    <property type="term" value="P:mRNA catabolic process"/>
    <property type="evidence" value="ECO:0007669"/>
    <property type="project" value="TreeGrafter"/>
</dbReference>
<dbReference type="Proteomes" id="UP000324233">
    <property type="component" value="Chromosome"/>
</dbReference>
<comment type="similarity">
    <text evidence="8">Belongs to the RNR ribonuclease family. RNase R subfamily.</text>
</comment>
<keyword evidence="6 8" id="KW-0269">Exonuclease</keyword>
<dbReference type="NCBIfam" id="TIGR00358">
    <property type="entry name" value="3_prime_RNase"/>
    <property type="match status" value="1"/>
</dbReference>
<dbReference type="HAMAP" id="MF_01895">
    <property type="entry name" value="RNase_R"/>
    <property type="match status" value="1"/>
</dbReference>
<dbReference type="EC" id="3.1.13.1" evidence="8"/>
<evidence type="ECO:0000256" key="7">
    <source>
        <dbReference type="ARBA" id="ARBA00022884"/>
    </source>
</evidence>
<dbReference type="CDD" id="cd04471">
    <property type="entry name" value="S1_RNase_R"/>
    <property type="match status" value="1"/>
</dbReference>
<dbReference type="NCBIfam" id="TIGR02063">
    <property type="entry name" value="RNase_R"/>
    <property type="match status" value="1"/>
</dbReference>
<dbReference type="SMART" id="SM00955">
    <property type="entry name" value="RNB"/>
    <property type="match status" value="1"/>
</dbReference>
<keyword evidence="5 8" id="KW-0378">Hydrolase</keyword>
<dbReference type="PROSITE" id="PS50126">
    <property type="entry name" value="S1"/>
    <property type="match status" value="1"/>
</dbReference>
<dbReference type="KEGG" id="agv:OJF2_14630"/>
<comment type="function">
    <text evidence="8">3'-5' exoribonuclease that releases 5'-nucleoside monophosphates and is involved in maturation of structured RNAs.</text>
</comment>
<dbReference type="Gene3D" id="2.40.50.140">
    <property type="entry name" value="Nucleic acid-binding proteins"/>
    <property type="match status" value="2"/>
</dbReference>
<dbReference type="InterPro" id="IPR003029">
    <property type="entry name" value="S1_domain"/>
</dbReference>
<dbReference type="InterPro" id="IPR040476">
    <property type="entry name" value="CSD2"/>
</dbReference>
<keyword evidence="12" id="KW-1185">Reference proteome</keyword>
<keyword evidence="4 8" id="KW-0540">Nuclease</keyword>
<evidence type="ECO:0000256" key="4">
    <source>
        <dbReference type="ARBA" id="ARBA00022722"/>
    </source>
</evidence>
<dbReference type="OrthoDB" id="9764149at2"/>
<evidence type="ECO:0000256" key="9">
    <source>
        <dbReference type="SAM" id="MobiDB-lite"/>
    </source>
</evidence>
<dbReference type="InterPro" id="IPR004476">
    <property type="entry name" value="RNase_II/RNase_R"/>
</dbReference>
<dbReference type="Pfam" id="PF08206">
    <property type="entry name" value="OB_RNB"/>
    <property type="match status" value="1"/>
</dbReference>
<evidence type="ECO:0000313" key="11">
    <source>
        <dbReference type="EMBL" id="QEH32971.1"/>
    </source>
</evidence>
<dbReference type="Pfam" id="PF00773">
    <property type="entry name" value="RNB"/>
    <property type="match status" value="1"/>
</dbReference>
<dbReference type="GO" id="GO:0005829">
    <property type="term" value="C:cytosol"/>
    <property type="evidence" value="ECO:0007669"/>
    <property type="project" value="TreeGrafter"/>
</dbReference>
<dbReference type="RefSeq" id="WP_148592532.1">
    <property type="nucleotide sequence ID" value="NZ_CP042997.1"/>
</dbReference>
<proteinExistence type="inferred from homology"/>
<comment type="catalytic activity">
    <reaction evidence="1 8">
        <text>Exonucleolytic cleavage in the 3'- to 5'-direction to yield nucleoside 5'-phosphates.</text>
        <dbReference type="EC" id="3.1.13.1"/>
    </reaction>
</comment>
<dbReference type="SMART" id="SM00316">
    <property type="entry name" value="S1"/>
    <property type="match status" value="1"/>
</dbReference>
<dbReference type="Pfam" id="PF00575">
    <property type="entry name" value="S1"/>
    <property type="match status" value="1"/>
</dbReference>
<dbReference type="InterPro" id="IPR011805">
    <property type="entry name" value="RNase_R"/>
</dbReference>
<feature type="compositionally biased region" description="Basic residues" evidence="9">
    <location>
        <begin position="753"/>
        <end position="774"/>
    </location>
</feature>
<evidence type="ECO:0000259" key="10">
    <source>
        <dbReference type="PROSITE" id="PS50126"/>
    </source>
</evidence>
<evidence type="ECO:0000256" key="2">
    <source>
        <dbReference type="ARBA" id="ARBA00004496"/>
    </source>
</evidence>
<dbReference type="InterPro" id="IPR013223">
    <property type="entry name" value="RNase_B_OB_dom"/>
</dbReference>
<dbReference type="InterPro" id="IPR012340">
    <property type="entry name" value="NA-bd_OB-fold"/>
</dbReference>
<comment type="subcellular location">
    <subcellularLocation>
        <location evidence="2 8">Cytoplasm</location>
    </subcellularLocation>
</comment>
<dbReference type="EMBL" id="CP042997">
    <property type="protein sequence ID" value="QEH32971.1"/>
    <property type="molecule type" value="Genomic_DNA"/>
</dbReference>
<gene>
    <name evidence="8 11" type="primary">rnr</name>
    <name evidence="11" type="ORF">OJF2_14630</name>
</gene>
<name>A0A5B9VYG5_9BACT</name>
<feature type="region of interest" description="Disordered" evidence="9">
    <location>
        <begin position="83"/>
        <end position="103"/>
    </location>
</feature>
<dbReference type="InterPro" id="IPR050180">
    <property type="entry name" value="RNR_Ribonuclease"/>
</dbReference>
<dbReference type="PANTHER" id="PTHR23355:SF9">
    <property type="entry name" value="DIS3-LIKE EXONUCLEASE 2"/>
    <property type="match status" value="1"/>
</dbReference>
<evidence type="ECO:0000313" key="12">
    <source>
        <dbReference type="Proteomes" id="UP000324233"/>
    </source>
</evidence>
<reference evidence="11 12" key="1">
    <citation type="submission" date="2019-08" db="EMBL/GenBank/DDBJ databases">
        <title>Deep-cultivation of Planctomycetes and their phenomic and genomic characterization uncovers novel biology.</title>
        <authorList>
            <person name="Wiegand S."/>
            <person name="Jogler M."/>
            <person name="Boedeker C."/>
            <person name="Pinto D."/>
            <person name="Vollmers J."/>
            <person name="Rivas-Marin E."/>
            <person name="Kohn T."/>
            <person name="Peeters S.H."/>
            <person name="Heuer A."/>
            <person name="Rast P."/>
            <person name="Oberbeckmann S."/>
            <person name="Bunk B."/>
            <person name="Jeske O."/>
            <person name="Meyerdierks A."/>
            <person name="Storesund J.E."/>
            <person name="Kallscheuer N."/>
            <person name="Luecker S."/>
            <person name="Lage O.M."/>
            <person name="Pohl T."/>
            <person name="Merkel B.J."/>
            <person name="Hornburger P."/>
            <person name="Mueller R.-W."/>
            <person name="Bruemmer F."/>
            <person name="Labrenz M."/>
            <person name="Spormann A.M."/>
            <person name="Op den Camp H."/>
            <person name="Overmann J."/>
            <person name="Amann R."/>
            <person name="Jetten M.S.M."/>
            <person name="Mascher T."/>
            <person name="Medema M.H."/>
            <person name="Devos D.P."/>
            <person name="Kaster A.-K."/>
            <person name="Ovreas L."/>
            <person name="Rohde M."/>
            <person name="Galperin M.Y."/>
            <person name="Jogler C."/>
        </authorList>
    </citation>
    <scope>NUCLEOTIDE SEQUENCE [LARGE SCALE GENOMIC DNA]</scope>
    <source>
        <strain evidence="11 12">OJF2</strain>
    </source>
</reference>
<dbReference type="Pfam" id="PF17876">
    <property type="entry name" value="CSD2"/>
    <property type="match status" value="1"/>
</dbReference>
<accession>A0A5B9VYG5</accession>
<organism evidence="11 12">
    <name type="scientific">Aquisphaera giovannonii</name>
    <dbReference type="NCBI Taxonomy" id="406548"/>
    <lineage>
        <taxon>Bacteria</taxon>
        <taxon>Pseudomonadati</taxon>
        <taxon>Planctomycetota</taxon>
        <taxon>Planctomycetia</taxon>
        <taxon>Isosphaerales</taxon>
        <taxon>Isosphaeraceae</taxon>
        <taxon>Aquisphaera</taxon>
    </lineage>
</organism>
<protein>
    <recommendedName>
        <fullName evidence="8">Ribonuclease R</fullName>
        <shortName evidence="8">RNase R</shortName>
        <ecNumber evidence="8">3.1.13.1</ecNumber>
    </recommendedName>
</protein>
<dbReference type="GO" id="GO:0003723">
    <property type="term" value="F:RNA binding"/>
    <property type="evidence" value="ECO:0007669"/>
    <property type="project" value="UniProtKB-UniRule"/>
</dbReference>
<keyword evidence="7 8" id="KW-0694">RNA-binding</keyword>
<evidence type="ECO:0000256" key="6">
    <source>
        <dbReference type="ARBA" id="ARBA00022839"/>
    </source>
</evidence>
<sequence>MADFSEQVLRLVAAPDYRPITLKAMSRRLSVGTDDYPAFRDQVKRLVKQGKLDVHKDRTLSRPDHSDAIVGIFRRSSRGFGFVRPHQSGDRSEQIYVSPDSAGDASSGDEVVVKVVKRPKQPGMNAEGRIVQILARASGLFVGTYQESGRSGYVAIDGTTFNDPIYVGDPGAKGAKPGDKVALEIVRYPTADREGEGVITELIGPRGAPGVDTLSVIRAFNIPDTFDAGVLEEAREQARRFSEDDITGREDFREILTVTIDPATARDFDDAISLSRDERGYWSLGVHIADVSHFVRGSTELDRSARDRGTSVYLPDRVIPMLPEVLSNSLASLQAGHVRYTVSALMEFDADGILTGKRFARSAIRVDRRFSYEQAMAVMNAPRAEHEGVPGPVAAMLGRMLELAKILRRRRMARGGLELSLPEVEIELGPDGAVQGAHLAVNDESHQVIEDFMIAANEAVASFLKEHHAPALRRVHADPEPHKLDQFAEFARSLGLSLELPQSRFELQRILRETRGTPEEYAVHFGLLRSMKQAVYTPEHEGHYALASEDYCHFTSPIRRYPDLQVHRQVLAILAGKKPKAHIDELFALGEHCTRTARRAEAAEREVIRVKLLTYLKEKVGSAYHAIVVGVEDFGLFCRLVEFPVEGLVHVTSLADDYYYLEGDTHTLVGRSTGRRHRLGDRIGVVVSHVDVDRRVLDLVLEDSRPAGGRGPAPSPEEEHLPPQRNRASLDRRSRPSAPPAAKSVPRDGAAREKRKAGRKAKPSPRKGGKKKKR</sequence>
<feature type="domain" description="S1 motif" evidence="10">
    <location>
        <begin position="621"/>
        <end position="702"/>
    </location>
</feature>
<evidence type="ECO:0000256" key="5">
    <source>
        <dbReference type="ARBA" id="ARBA00022801"/>
    </source>
</evidence>
<evidence type="ECO:0000256" key="1">
    <source>
        <dbReference type="ARBA" id="ARBA00001849"/>
    </source>
</evidence>
<dbReference type="AlphaFoldDB" id="A0A5B9VYG5"/>
<dbReference type="SUPFAM" id="SSF50249">
    <property type="entry name" value="Nucleic acid-binding proteins"/>
    <property type="match status" value="4"/>
</dbReference>
<feature type="region of interest" description="Disordered" evidence="9">
    <location>
        <begin position="703"/>
        <end position="774"/>
    </location>
</feature>